<dbReference type="SMART" id="SM00421">
    <property type="entry name" value="HTH_LUXR"/>
    <property type="match status" value="1"/>
</dbReference>
<dbReference type="Proteomes" id="UP000071859">
    <property type="component" value="Unassembled WGS sequence"/>
</dbReference>
<keyword evidence="7" id="KW-1185">Reference proteome</keyword>
<evidence type="ECO:0000313" key="7">
    <source>
        <dbReference type="Proteomes" id="UP000071859"/>
    </source>
</evidence>
<dbReference type="PROSITE" id="PS50110">
    <property type="entry name" value="RESPONSE_REGULATORY"/>
    <property type="match status" value="1"/>
</dbReference>
<evidence type="ECO:0000259" key="5">
    <source>
        <dbReference type="PROSITE" id="PS50110"/>
    </source>
</evidence>
<dbReference type="GO" id="GO:0003677">
    <property type="term" value="F:DNA binding"/>
    <property type="evidence" value="ECO:0007669"/>
    <property type="project" value="UniProtKB-KW"/>
</dbReference>
<comment type="caution">
    <text evidence="6">The sequence shown here is derived from an EMBL/GenBank/DDBJ whole genome shotgun (WGS) entry which is preliminary data.</text>
</comment>
<dbReference type="AlphaFoldDB" id="A0A158D4I5"/>
<keyword evidence="2" id="KW-0238">DNA-binding</keyword>
<evidence type="ECO:0000313" key="6">
    <source>
        <dbReference type="EMBL" id="SAK89116.1"/>
    </source>
</evidence>
<gene>
    <name evidence="6" type="ORF">AWB78_04674</name>
</gene>
<dbReference type="Gene3D" id="3.40.50.2300">
    <property type="match status" value="1"/>
</dbReference>
<dbReference type="RefSeq" id="WP_062608278.1">
    <property type="nucleotide sequence ID" value="NZ_FCOX02000027.1"/>
</dbReference>
<sequence length="226" mass="25101">MGKRVRVAIVDDHPLVLCGLRKALEDEGIEVLVAVSRPSDLLTLLAMTQCDVVLTDYSMPCGGTLDGWRFITSLSSEFPKLSTLVFSEFDDPFLVGSLVQRGVAGIVSKRDHMSELVKAVRVLADGGRYLSPIAHAAHAQFNAQPEFRRFTALSRRQMEVTGLMLCGLSVCETARLLHRRENTVSAQRTEAYKRLGFSGELEMYRFAVGHGLWLERSVSGIEMNRV</sequence>
<accession>A0A158D4I5</accession>
<feature type="modified residue" description="4-aspartylphosphate" evidence="3">
    <location>
        <position position="56"/>
    </location>
</feature>
<dbReference type="GO" id="GO:0000160">
    <property type="term" value="P:phosphorelay signal transduction system"/>
    <property type="evidence" value="ECO:0007669"/>
    <property type="project" value="InterPro"/>
</dbReference>
<dbReference type="SMART" id="SM00448">
    <property type="entry name" value="REC"/>
    <property type="match status" value="1"/>
</dbReference>
<organism evidence="6 7">
    <name type="scientific">Caballeronia calidae</name>
    <dbReference type="NCBI Taxonomy" id="1777139"/>
    <lineage>
        <taxon>Bacteria</taxon>
        <taxon>Pseudomonadati</taxon>
        <taxon>Pseudomonadota</taxon>
        <taxon>Betaproteobacteria</taxon>
        <taxon>Burkholderiales</taxon>
        <taxon>Burkholderiaceae</taxon>
        <taxon>Caballeronia</taxon>
    </lineage>
</organism>
<dbReference type="PANTHER" id="PTHR43214:SF17">
    <property type="entry name" value="TRANSCRIPTIONAL REGULATORY PROTEIN RCSB"/>
    <property type="match status" value="1"/>
</dbReference>
<dbReference type="PROSITE" id="PS50043">
    <property type="entry name" value="HTH_LUXR_2"/>
    <property type="match status" value="1"/>
</dbReference>
<dbReference type="EMBL" id="FCOX02000027">
    <property type="protein sequence ID" value="SAK89116.1"/>
    <property type="molecule type" value="Genomic_DNA"/>
</dbReference>
<evidence type="ECO:0000256" key="2">
    <source>
        <dbReference type="ARBA" id="ARBA00023125"/>
    </source>
</evidence>
<dbReference type="Pfam" id="PF00072">
    <property type="entry name" value="Response_reg"/>
    <property type="match status" value="1"/>
</dbReference>
<dbReference type="InterPro" id="IPR016032">
    <property type="entry name" value="Sig_transdc_resp-reg_C-effctor"/>
</dbReference>
<dbReference type="CDD" id="cd17535">
    <property type="entry name" value="REC_NarL-like"/>
    <property type="match status" value="1"/>
</dbReference>
<dbReference type="InterPro" id="IPR039420">
    <property type="entry name" value="WalR-like"/>
</dbReference>
<dbReference type="InterPro" id="IPR001789">
    <property type="entry name" value="Sig_transdc_resp-reg_receiver"/>
</dbReference>
<evidence type="ECO:0000256" key="1">
    <source>
        <dbReference type="ARBA" id="ARBA00022553"/>
    </source>
</evidence>
<feature type="domain" description="HTH luxR-type" evidence="4">
    <location>
        <begin position="146"/>
        <end position="211"/>
    </location>
</feature>
<dbReference type="InterPro" id="IPR000792">
    <property type="entry name" value="Tscrpt_reg_LuxR_C"/>
</dbReference>
<dbReference type="OrthoDB" id="8585266at2"/>
<keyword evidence="1 3" id="KW-0597">Phosphoprotein</keyword>
<evidence type="ECO:0000256" key="3">
    <source>
        <dbReference type="PROSITE-ProRule" id="PRU00169"/>
    </source>
</evidence>
<name>A0A158D4I5_9BURK</name>
<dbReference type="InterPro" id="IPR058245">
    <property type="entry name" value="NreC/VraR/RcsB-like_REC"/>
</dbReference>
<evidence type="ECO:0000259" key="4">
    <source>
        <dbReference type="PROSITE" id="PS50043"/>
    </source>
</evidence>
<feature type="domain" description="Response regulatory" evidence="5">
    <location>
        <begin position="6"/>
        <end position="124"/>
    </location>
</feature>
<dbReference type="PANTHER" id="PTHR43214">
    <property type="entry name" value="TWO-COMPONENT RESPONSE REGULATOR"/>
    <property type="match status" value="1"/>
</dbReference>
<dbReference type="SUPFAM" id="SSF46894">
    <property type="entry name" value="C-terminal effector domain of the bipartite response regulators"/>
    <property type="match status" value="1"/>
</dbReference>
<dbReference type="SUPFAM" id="SSF52172">
    <property type="entry name" value="CheY-like"/>
    <property type="match status" value="1"/>
</dbReference>
<proteinExistence type="predicted"/>
<reference evidence="6" key="1">
    <citation type="submission" date="2016-01" db="EMBL/GenBank/DDBJ databases">
        <authorList>
            <person name="Peeters C."/>
        </authorList>
    </citation>
    <scope>NUCLEOTIDE SEQUENCE</scope>
    <source>
        <strain evidence="6">LMG 29321</strain>
    </source>
</reference>
<protein>
    <submittedName>
        <fullName evidence="6">Response regulator</fullName>
    </submittedName>
</protein>
<dbReference type="InterPro" id="IPR011006">
    <property type="entry name" value="CheY-like_superfamily"/>
</dbReference>
<dbReference type="GO" id="GO:0006355">
    <property type="term" value="P:regulation of DNA-templated transcription"/>
    <property type="evidence" value="ECO:0007669"/>
    <property type="project" value="InterPro"/>
</dbReference>